<comment type="caution">
    <text evidence="1">The sequence shown here is derived from an EMBL/GenBank/DDBJ whole genome shotgun (WGS) entry which is preliminary data.</text>
</comment>
<dbReference type="InterPro" id="IPR015017">
    <property type="entry name" value="DUF1904"/>
</dbReference>
<keyword evidence="2" id="KW-1185">Reference proteome</keyword>
<name>A0ABP8V4U7_9GAMM</name>
<dbReference type="SUPFAM" id="SSF55331">
    <property type="entry name" value="Tautomerase/MIF"/>
    <property type="match status" value="1"/>
</dbReference>
<accession>A0ABP8V4U7</accession>
<organism evidence="1 2">
    <name type="scientific">Kistimonas scapharcae</name>
    <dbReference type="NCBI Taxonomy" id="1036133"/>
    <lineage>
        <taxon>Bacteria</taxon>
        <taxon>Pseudomonadati</taxon>
        <taxon>Pseudomonadota</taxon>
        <taxon>Gammaproteobacteria</taxon>
        <taxon>Oceanospirillales</taxon>
        <taxon>Endozoicomonadaceae</taxon>
        <taxon>Kistimonas</taxon>
    </lineage>
</organism>
<protein>
    <submittedName>
        <fullName evidence="1">DUF1904 domain-containing protein</fullName>
    </submittedName>
</protein>
<dbReference type="InterPro" id="IPR014347">
    <property type="entry name" value="Tautomerase/MIF_sf"/>
</dbReference>
<dbReference type="EMBL" id="BAABFL010000445">
    <property type="protein sequence ID" value="GAA4651268.1"/>
    <property type="molecule type" value="Genomic_DNA"/>
</dbReference>
<sequence>MMISTELVDSLSELVGCPRDHFTLEHIPSTFIFEGQEDAGYPFVEMHWFNRGPEVQDKVAASLTQMIRQVTSETTDIAIIFHQLIEQDYYENGEHF</sequence>
<dbReference type="Gene3D" id="3.30.429.10">
    <property type="entry name" value="Macrophage Migration Inhibitory Factor"/>
    <property type="match status" value="1"/>
</dbReference>
<evidence type="ECO:0000313" key="1">
    <source>
        <dbReference type="EMBL" id="GAA4651268.1"/>
    </source>
</evidence>
<gene>
    <name evidence="1" type="ORF">GCM10023116_35520</name>
</gene>
<dbReference type="Pfam" id="PF08921">
    <property type="entry name" value="DUF1904"/>
    <property type="match status" value="1"/>
</dbReference>
<dbReference type="Proteomes" id="UP001500604">
    <property type="component" value="Unassembled WGS sequence"/>
</dbReference>
<evidence type="ECO:0000313" key="2">
    <source>
        <dbReference type="Proteomes" id="UP001500604"/>
    </source>
</evidence>
<proteinExistence type="predicted"/>
<reference evidence="2" key="1">
    <citation type="journal article" date="2019" name="Int. J. Syst. Evol. Microbiol.">
        <title>The Global Catalogue of Microorganisms (GCM) 10K type strain sequencing project: providing services to taxonomists for standard genome sequencing and annotation.</title>
        <authorList>
            <consortium name="The Broad Institute Genomics Platform"/>
            <consortium name="The Broad Institute Genome Sequencing Center for Infectious Disease"/>
            <person name="Wu L."/>
            <person name="Ma J."/>
        </authorList>
    </citation>
    <scope>NUCLEOTIDE SEQUENCE [LARGE SCALE GENOMIC DNA]</scope>
    <source>
        <strain evidence="2">JCM 17805</strain>
    </source>
</reference>